<dbReference type="PANTHER" id="PTHR42829">
    <property type="entry name" value="NADH-UBIQUINONE OXIDOREDUCTASE CHAIN 5"/>
    <property type="match status" value="1"/>
</dbReference>
<comment type="function">
    <text evidence="17">Core subunit of the mitochondrial membrane respiratory chain NADH dehydrogenase (Complex I) which catalyzes electron transfer from NADH through the respiratory chain, using ubiquinone as an electron acceptor. Essential for the catalytic activity and assembly of complex I.</text>
</comment>
<feature type="transmembrane region" description="Helical" evidence="17">
    <location>
        <begin position="765"/>
        <end position="793"/>
    </location>
</feature>
<gene>
    <name evidence="21" type="primary">nad5</name>
</gene>
<dbReference type="Gene3D" id="1.20.5.2700">
    <property type="match status" value="1"/>
</dbReference>
<dbReference type="GO" id="GO:0015990">
    <property type="term" value="P:electron transport coupled proton transport"/>
    <property type="evidence" value="ECO:0007669"/>
    <property type="project" value="TreeGrafter"/>
</dbReference>
<reference evidence="21" key="1">
    <citation type="journal article" name="Sci. Rep.">
        <title>Comparative mitochondrial genome analysis reveals intron dynamics and gene rearrangements in two Trametes species.</title>
        <authorList>
            <person name="Chen C."/>
            <person name="Li Q."/>
            <person name="Fu R."/>
            <person name="Wang J."/>
            <person name="Deng G."/>
            <person name="Chen X."/>
            <person name="Lu D."/>
        </authorList>
    </citation>
    <scope>NUCLEOTIDE SEQUENCE</scope>
</reference>
<evidence type="ECO:0000256" key="14">
    <source>
        <dbReference type="ARBA" id="ARBA00023128"/>
    </source>
</evidence>
<dbReference type="NCBIfam" id="NF005141">
    <property type="entry name" value="PRK06590.1"/>
    <property type="match status" value="1"/>
</dbReference>
<dbReference type="Pfam" id="PF00361">
    <property type="entry name" value="Proton_antipo_M"/>
    <property type="match status" value="1"/>
</dbReference>
<dbReference type="Pfam" id="PF00662">
    <property type="entry name" value="Proton_antipo_N"/>
    <property type="match status" value="1"/>
</dbReference>
<keyword evidence="8" id="KW-0999">Mitochondrion inner membrane</keyword>
<accession>A0A7S8WVC4</accession>
<evidence type="ECO:0000256" key="10">
    <source>
        <dbReference type="ARBA" id="ARBA00022982"/>
    </source>
</evidence>
<dbReference type="GO" id="GO:0005743">
    <property type="term" value="C:mitochondrial inner membrane"/>
    <property type="evidence" value="ECO:0007669"/>
    <property type="project" value="UniProtKB-SubCell"/>
</dbReference>
<keyword evidence="14 17" id="KW-0496">Mitochondrion</keyword>
<feature type="transmembrane region" description="Helical" evidence="17">
    <location>
        <begin position="734"/>
        <end position="753"/>
    </location>
</feature>
<feature type="domain" description="NADH:quinone oxidoreductase/Mrp antiporter transmembrane" evidence="18">
    <location>
        <begin position="132"/>
        <end position="412"/>
    </location>
</feature>
<protein>
    <recommendedName>
        <fullName evidence="4 17">NADH-ubiquinone oxidoreductase chain 5</fullName>
        <ecNumber evidence="3 17">7.1.1.2</ecNumber>
    </recommendedName>
</protein>
<feature type="transmembrane region" description="Helical" evidence="17">
    <location>
        <begin position="273"/>
        <end position="294"/>
    </location>
</feature>
<keyword evidence="10" id="KW-0249">Electron transport</keyword>
<evidence type="ECO:0000256" key="6">
    <source>
        <dbReference type="ARBA" id="ARBA00022660"/>
    </source>
</evidence>
<dbReference type="NCBIfam" id="TIGR01974">
    <property type="entry name" value="NDH_I_L"/>
    <property type="match status" value="1"/>
</dbReference>
<dbReference type="InterPro" id="IPR018393">
    <property type="entry name" value="NADHpl_OxRdtase_5_subgr"/>
</dbReference>
<keyword evidence="5 17" id="KW-0813">Transport</keyword>
<name>A0A7S8WVC4_TRACO</name>
<keyword evidence="15 17" id="KW-0472">Membrane</keyword>
<evidence type="ECO:0000256" key="9">
    <source>
        <dbReference type="ARBA" id="ARBA00022967"/>
    </source>
</evidence>
<dbReference type="GO" id="GO:0008137">
    <property type="term" value="F:NADH dehydrogenase (ubiquinone) activity"/>
    <property type="evidence" value="ECO:0007669"/>
    <property type="project" value="UniProtKB-EC"/>
</dbReference>
<comment type="subcellular location">
    <subcellularLocation>
        <location evidence="2">Mitochondrion inner membrane</location>
        <topology evidence="2">Multi-pass membrane protein</topology>
    </subcellularLocation>
</comment>
<dbReference type="InterPro" id="IPR001516">
    <property type="entry name" value="Proton_antipo_N"/>
</dbReference>
<feature type="domain" description="NADH dehydrogenase subunit 5 C-terminal" evidence="20">
    <location>
        <begin position="424"/>
        <end position="625"/>
    </location>
</feature>
<evidence type="ECO:0000256" key="4">
    <source>
        <dbReference type="ARBA" id="ARBA00021096"/>
    </source>
</evidence>
<feature type="transmembrane region" description="Helical" evidence="17">
    <location>
        <begin position="507"/>
        <end position="527"/>
    </location>
</feature>
<dbReference type="EMBL" id="MT479166">
    <property type="protein sequence ID" value="QPF23646.1"/>
    <property type="molecule type" value="Genomic_DNA"/>
</dbReference>
<evidence type="ECO:0000259" key="19">
    <source>
        <dbReference type="Pfam" id="PF00662"/>
    </source>
</evidence>
<dbReference type="PANTHER" id="PTHR42829:SF2">
    <property type="entry name" value="NADH-UBIQUINONE OXIDOREDUCTASE CHAIN 5"/>
    <property type="match status" value="1"/>
</dbReference>
<evidence type="ECO:0000313" key="21">
    <source>
        <dbReference type="EMBL" id="QPF23646.1"/>
    </source>
</evidence>
<evidence type="ECO:0000259" key="20">
    <source>
        <dbReference type="Pfam" id="PF06455"/>
    </source>
</evidence>
<comment type="function">
    <text evidence="1">Core subunit of the mitochondrial membrane respiratory chain NADH dehydrogenase (Complex I) that is believed to belong to the minimal assembly required for catalysis. Complex I functions in the transfer of electrons from NADH to the respiratory chain. The immediate electron acceptor for the enzyme is believed to be ubiquinone.</text>
</comment>
<dbReference type="GO" id="GO:0003954">
    <property type="term" value="F:NADH dehydrogenase activity"/>
    <property type="evidence" value="ECO:0007669"/>
    <property type="project" value="TreeGrafter"/>
</dbReference>
<evidence type="ECO:0000256" key="16">
    <source>
        <dbReference type="ARBA" id="ARBA00049551"/>
    </source>
</evidence>
<sequence length="927" mass="103304">MYLSILIFPLLGSFVSGLLGRKIGVTGAHIITCTCLIISSILATLAFYEVGLCGSPVSIHLSSWIESEILSIQWEFLFDQLTVSMFIPVLYISSLIHIFSTNYMAEDPHNQRFFSYLSLFTFFMLVLVSGANYFVMFVGWEGIGVVSYLLINFWFTRIQANKAAILAFTMNRVGDMGLSIGFFALIALFGSLNYSTLFSLAPFMNSTAIDIIGLLLLSGAMAKSAQIPLHSWLPGSMEGPTPVSALIHAATLVTAGLYLLVRSSPILEYSSTALLVITLVGASTAFFAATCGLVQNDLKRIIAFSTISQLGYMVMAVGLSQYNVALMHVVNHAFFKALLFLGAGAVIHSFSDQQDVRRLGGLINFLPFTYTAMLVGTLSLLATPWLTGFYSKDLIIELAFAQYSFEGTYAFILGSLTAGLTAFYSFRLISLVFLTKPNGPKTSYLHSHEASLAVIIPLFVLALFSIFFGYIFSDLFVGIGTDFFGNSIFIHPNHITMVEAEFSMDRIVKLLPSILSLLGAILAVYLYHFTPQLFFMESPITRKIYTFLNGKYLFDVIYNHYFIGKGLQLGYFVSKVLDRGVIEFIGPYGLSNTLNNTGINISRLDTGVITTYSLYITLGLLSLVFLVFSPILLDTSILNETRLLIIYLATLLLVFSPYSNNQYKLKNNGSKLNSFLPCNQKPFSKMEKVIVKDNNNNETISSEKLSRRDFLTVFKIVYADSLLPQSLDTKYNHILVRILRVIGGISVLLVLSHTYTKFSSPLDTIILYLAMLQTTQIFIISMIKFINGIYTLVFKPKFFDIRNSPLRRNMTHLYKIFYCAKVGCEVAATASGLVAGALILDEVRVNAGQDRIVLPWLTKVYREVYFDKVTPQDQLEARIKGLAKGTSNVTEEETKSIRATVNHYNSLSPEDKFKFIDSIREDIKKNS</sequence>
<keyword evidence="7 17" id="KW-0812">Transmembrane</keyword>
<feature type="transmembrane region" description="Helical" evidence="17">
    <location>
        <begin position="333"/>
        <end position="350"/>
    </location>
</feature>
<evidence type="ECO:0000256" key="12">
    <source>
        <dbReference type="ARBA" id="ARBA00023027"/>
    </source>
</evidence>
<feature type="transmembrane region" description="Helical" evidence="17">
    <location>
        <begin position="644"/>
        <end position="661"/>
    </location>
</feature>
<dbReference type="PRINTS" id="PR01435">
    <property type="entry name" value="NPOXDRDTASE5"/>
</dbReference>
<keyword evidence="11 17" id="KW-1133">Transmembrane helix</keyword>
<evidence type="ECO:0000259" key="18">
    <source>
        <dbReference type="Pfam" id="PF00361"/>
    </source>
</evidence>
<evidence type="ECO:0000256" key="1">
    <source>
        <dbReference type="ARBA" id="ARBA00003257"/>
    </source>
</evidence>
<feature type="transmembrane region" description="Helical" evidence="17">
    <location>
        <begin position="6"/>
        <end position="23"/>
    </location>
</feature>
<evidence type="ECO:0000256" key="13">
    <source>
        <dbReference type="ARBA" id="ARBA00023075"/>
    </source>
</evidence>
<evidence type="ECO:0000256" key="5">
    <source>
        <dbReference type="ARBA" id="ARBA00022448"/>
    </source>
</evidence>
<evidence type="ECO:0000256" key="15">
    <source>
        <dbReference type="ARBA" id="ARBA00023136"/>
    </source>
</evidence>
<feature type="domain" description="NADH-Ubiquinone oxidoreductase (complex I) chain 5 N-terminal" evidence="19">
    <location>
        <begin position="64"/>
        <end position="114"/>
    </location>
</feature>
<feature type="transmembrane region" description="Helical" evidence="17">
    <location>
        <begin position="243"/>
        <end position="261"/>
    </location>
</feature>
<organism evidence="21">
    <name type="scientific">Trametes coccinea</name>
    <name type="common">Orange bracket</name>
    <name type="synonym">Pycnoporus coccineus</name>
    <dbReference type="NCBI Taxonomy" id="158605"/>
    <lineage>
        <taxon>Eukaryota</taxon>
        <taxon>Fungi</taxon>
        <taxon>Dikarya</taxon>
        <taxon>Basidiomycota</taxon>
        <taxon>Agaricomycotina</taxon>
        <taxon>Agaricomycetes</taxon>
        <taxon>Polyporales</taxon>
        <taxon>Polyporaceae</taxon>
        <taxon>Trametes</taxon>
    </lineage>
</organism>
<feature type="transmembrane region" description="Helical" evidence="17">
    <location>
        <begin position="301"/>
        <end position="321"/>
    </location>
</feature>
<dbReference type="InterPro" id="IPR001750">
    <property type="entry name" value="ND/Mrp_TM"/>
</dbReference>
<feature type="transmembrane region" description="Helical" evidence="17">
    <location>
        <begin position="450"/>
        <end position="472"/>
    </location>
</feature>
<geneLocation type="mitochondrion" evidence="21"/>
<dbReference type="Pfam" id="PF06455">
    <property type="entry name" value="NADH5_C"/>
    <property type="match status" value="1"/>
</dbReference>
<comment type="catalytic activity">
    <reaction evidence="16 17">
        <text>a ubiquinone + NADH + 5 H(+)(in) = a ubiquinol + NAD(+) + 4 H(+)(out)</text>
        <dbReference type="Rhea" id="RHEA:29091"/>
        <dbReference type="Rhea" id="RHEA-COMP:9565"/>
        <dbReference type="Rhea" id="RHEA-COMP:9566"/>
        <dbReference type="ChEBI" id="CHEBI:15378"/>
        <dbReference type="ChEBI" id="CHEBI:16389"/>
        <dbReference type="ChEBI" id="CHEBI:17976"/>
        <dbReference type="ChEBI" id="CHEBI:57540"/>
        <dbReference type="ChEBI" id="CHEBI:57945"/>
        <dbReference type="EC" id="7.1.1.2"/>
    </reaction>
</comment>
<evidence type="ECO:0000256" key="17">
    <source>
        <dbReference type="RuleBase" id="RU003404"/>
    </source>
</evidence>
<dbReference type="EC" id="7.1.1.2" evidence="3 17"/>
<keyword evidence="13 17" id="KW-0830">Ubiquinone</keyword>
<dbReference type="GO" id="GO:0042773">
    <property type="term" value="P:ATP synthesis coupled electron transport"/>
    <property type="evidence" value="ECO:0007669"/>
    <property type="project" value="InterPro"/>
</dbReference>
<evidence type="ECO:0000256" key="2">
    <source>
        <dbReference type="ARBA" id="ARBA00004448"/>
    </source>
</evidence>
<proteinExistence type="inferred from homology"/>
<evidence type="ECO:0000256" key="3">
    <source>
        <dbReference type="ARBA" id="ARBA00012944"/>
    </source>
</evidence>
<feature type="transmembrane region" description="Helical" evidence="17">
    <location>
        <begin position="30"/>
        <end position="48"/>
    </location>
</feature>
<feature type="transmembrane region" description="Helical" evidence="17">
    <location>
        <begin position="200"/>
        <end position="222"/>
    </location>
</feature>
<feature type="transmembrane region" description="Helical" evidence="17">
    <location>
        <begin position="612"/>
        <end position="632"/>
    </location>
</feature>
<feature type="transmembrane region" description="Helical" evidence="17">
    <location>
        <begin position="81"/>
        <end position="101"/>
    </location>
</feature>
<evidence type="ECO:0000256" key="8">
    <source>
        <dbReference type="ARBA" id="ARBA00022792"/>
    </source>
</evidence>
<dbReference type="InterPro" id="IPR003945">
    <property type="entry name" value="NU5C-like"/>
</dbReference>
<keyword evidence="6" id="KW-0679">Respiratory chain</keyword>
<evidence type="ECO:0000256" key="7">
    <source>
        <dbReference type="ARBA" id="ARBA00022692"/>
    </source>
</evidence>
<feature type="transmembrane region" description="Helical" evidence="17">
    <location>
        <begin position="407"/>
        <end position="429"/>
    </location>
</feature>
<feature type="transmembrane region" description="Helical" evidence="17">
    <location>
        <begin position="362"/>
        <end position="387"/>
    </location>
</feature>
<feature type="transmembrane region" description="Helical" evidence="17">
    <location>
        <begin position="137"/>
        <end position="155"/>
    </location>
</feature>
<evidence type="ECO:0000256" key="11">
    <source>
        <dbReference type="ARBA" id="ARBA00022989"/>
    </source>
</evidence>
<feature type="transmembrane region" description="Helical" evidence="17">
    <location>
        <begin position="113"/>
        <end position="131"/>
    </location>
</feature>
<dbReference type="RefSeq" id="YP_010044405.1">
    <property type="nucleotide sequence ID" value="NC_054272.1"/>
</dbReference>
<dbReference type="AlphaFoldDB" id="A0A7S8WVC4"/>
<dbReference type="PRINTS" id="PR01434">
    <property type="entry name" value="NADHDHGNASE5"/>
</dbReference>
<dbReference type="GeneID" id="63653010"/>
<feature type="transmembrane region" description="Helical" evidence="17">
    <location>
        <begin position="176"/>
        <end position="194"/>
    </location>
</feature>
<keyword evidence="12 17" id="KW-0520">NAD</keyword>
<dbReference type="InterPro" id="IPR010934">
    <property type="entry name" value="NADH_DH_su5_C"/>
</dbReference>
<comment type="similarity">
    <text evidence="17">Belongs to the complex I subunit 5 family.</text>
</comment>
<keyword evidence="9" id="KW-1278">Translocase</keyword>